<evidence type="ECO:0008006" key="4">
    <source>
        <dbReference type="Google" id="ProtNLM"/>
    </source>
</evidence>
<dbReference type="RefSeq" id="WP_065396744.1">
    <property type="nucleotide sequence ID" value="NZ_MAYH01000051.1"/>
</dbReference>
<gene>
    <name evidence="2" type="ORF">BBI01_20865</name>
</gene>
<dbReference type="EMBL" id="MAYH01000051">
    <property type="protein sequence ID" value="OCA67941.1"/>
    <property type="molecule type" value="Genomic_DNA"/>
</dbReference>
<evidence type="ECO:0000256" key="1">
    <source>
        <dbReference type="SAM" id="Phobius"/>
    </source>
</evidence>
<comment type="caution">
    <text evidence="2">The sequence shown here is derived from an EMBL/GenBank/DDBJ whole genome shotgun (WGS) entry which is preliminary data.</text>
</comment>
<evidence type="ECO:0000313" key="3">
    <source>
        <dbReference type="Proteomes" id="UP000092651"/>
    </source>
</evidence>
<proteinExistence type="predicted"/>
<keyword evidence="1" id="KW-0812">Transmembrane</keyword>
<dbReference type="OrthoDB" id="6628973at2"/>
<feature type="transmembrane region" description="Helical" evidence="1">
    <location>
        <begin position="21"/>
        <end position="38"/>
    </location>
</feature>
<dbReference type="AlphaFoldDB" id="A0A1B8Z8J4"/>
<keyword evidence="3" id="KW-1185">Reference proteome</keyword>
<reference evidence="2 3" key="1">
    <citation type="submission" date="2016-07" db="EMBL/GenBank/DDBJ databases">
        <authorList>
            <person name="Jeong J.-J."/>
            <person name="Kim D.W."/>
            <person name="Sang M.K."/>
            <person name="Choi I.-G."/>
            <person name="Kim K.D."/>
        </authorList>
    </citation>
    <scope>NUCLEOTIDE SEQUENCE [LARGE SCALE GENOMIC DNA]</scope>
    <source>
        <strain evidence="2 3">UTM-3</strain>
    </source>
</reference>
<feature type="transmembrane region" description="Helical" evidence="1">
    <location>
        <begin position="44"/>
        <end position="61"/>
    </location>
</feature>
<sequence length="159" mass="18532">MNSYKFYKQEGNQYIFKNQPVFISVLCLIFLVIAALIFNNARTVSLIMIAVVILIAINFFTKKFIIDMDRKTITGKHTIFVPERTYEIKDFTNFHVLATKYMGFITTNVALSIYFEVDGKEKQLTIGQALTQRGIQEMVNETEDIMKLNEQNNEYHRPL</sequence>
<accession>A0A1B8Z8J4</accession>
<evidence type="ECO:0000313" key="2">
    <source>
        <dbReference type="EMBL" id="OCA67941.1"/>
    </source>
</evidence>
<keyword evidence="1" id="KW-0472">Membrane</keyword>
<name>A0A1B8Z8J4_9FLAO</name>
<keyword evidence="1" id="KW-1133">Transmembrane helix</keyword>
<dbReference type="Proteomes" id="UP000092651">
    <property type="component" value="Unassembled WGS sequence"/>
</dbReference>
<organism evidence="2 3">
    <name type="scientific">Chryseobacterium artocarpi</name>
    <dbReference type="NCBI Taxonomy" id="1414727"/>
    <lineage>
        <taxon>Bacteria</taxon>
        <taxon>Pseudomonadati</taxon>
        <taxon>Bacteroidota</taxon>
        <taxon>Flavobacteriia</taxon>
        <taxon>Flavobacteriales</taxon>
        <taxon>Weeksellaceae</taxon>
        <taxon>Chryseobacterium group</taxon>
        <taxon>Chryseobacterium</taxon>
    </lineage>
</organism>
<protein>
    <recommendedName>
        <fullName evidence="4">DUF304 domain-containing protein</fullName>
    </recommendedName>
</protein>